<keyword evidence="8 13" id="KW-1133">Transmembrane helix</keyword>
<keyword evidence="4 13" id="KW-0813">Transport</keyword>
<feature type="transmembrane region" description="Helical" evidence="13">
    <location>
        <begin position="6"/>
        <end position="23"/>
    </location>
</feature>
<dbReference type="AlphaFoldDB" id="A0A921DRT6"/>
<feature type="transmembrane region" description="Helical" evidence="13">
    <location>
        <begin position="342"/>
        <end position="362"/>
    </location>
</feature>
<evidence type="ECO:0000256" key="1">
    <source>
        <dbReference type="ARBA" id="ARBA00004429"/>
    </source>
</evidence>
<feature type="transmembrane region" description="Helical" evidence="13">
    <location>
        <begin position="404"/>
        <end position="426"/>
    </location>
</feature>
<evidence type="ECO:0000256" key="7">
    <source>
        <dbReference type="ARBA" id="ARBA00022927"/>
    </source>
</evidence>
<evidence type="ECO:0000256" key="6">
    <source>
        <dbReference type="ARBA" id="ARBA00022692"/>
    </source>
</evidence>
<keyword evidence="5 13" id="KW-1003">Cell membrane</keyword>
<dbReference type="InterPro" id="IPR001708">
    <property type="entry name" value="YidC/ALB3/OXA1/COX18"/>
</dbReference>
<evidence type="ECO:0000256" key="9">
    <source>
        <dbReference type="ARBA" id="ARBA00023136"/>
    </source>
</evidence>
<dbReference type="Pfam" id="PF14849">
    <property type="entry name" value="YidC_periplas"/>
    <property type="match status" value="1"/>
</dbReference>
<feature type="domain" description="Membrane insertase YidC/Oxa/ALB C-terminal" evidence="14">
    <location>
        <begin position="343"/>
        <end position="527"/>
    </location>
</feature>
<name>A0A921DRT6_9BACT</name>
<evidence type="ECO:0000259" key="15">
    <source>
        <dbReference type="Pfam" id="PF14849"/>
    </source>
</evidence>
<dbReference type="RefSeq" id="WP_304122459.1">
    <property type="nucleotide sequence ID" value="NZ_DYZA01000144.1"/>
</dbReference>
<evidence type="ECO:0000256" key="3">
    <source>
        <dbReference type="ARBA" id="ARBA00015325"/>
    </source>
</evidence>
<dbReference type="InterPro" id="IPR019998">
    <property type="entry name" value="Membr_insert_YidC"/>
</dbReference>
<dbReference type="InterPro" id="IPR038221">
    <property type="entry name" value="YidC_periplasmic_sf"/>
</dbReference>
<evidence type="ECO:0000313" key="16">
    <source>
        <dbReference type="EMBL" id="HJD97401.1"/>
    </source>
</evidence>
<protein>
    <recommendedName>
        <fullName evidence="3 13">Membrane protein insertase YidC</fullName>
    </recommendedName>
    <alternativeName>
        <fullName evidence="12 13">Foldase YidC</fullName>
    </alternativeName>
    <alternativeName>
        <fullName evidence="13">Membrane protein YidC</fullName>
    </alternativeName>
    <alternativeName>
        <fullName evidence="11 13">membrane integrase YidC</fullName>
    </alternativeName>
</protein>
<evidence type="ECO:0000256" key="4">
    <source>
        <dbReference type="ARBA" id="ARBA00022448"/>
    </source>
</evidence>
<keyword evidence="10 13" id="KW-0143">Chaperone</keyword>
<dbReference type="PANTHER" id="PTHR12428:SF65">
    <property type="entry name" value="CYTOCHROME C OXIDASE ASSEMBLY PROTEIN COX18, MITOCHONDRIAL"/>
    <property type="match status" value="1"/>
</dbReference>
<dbReference type="NCBIfam" id="TIGR03593">
    <property type="entry name" value="yidC_nterm"/>
    <property type="match status" value="1"/>
</dbReference>
<dbReference type="PRINTS" id="PR01900">
    <property type="entry name" value="YIDCPROTEIN"/>
</dbReference>
<reference evidence="16" key="1">
    <citation type="journal article" date="2021" name="PeerJ">
        <title>Extensive microbial diversity within the chicken gut microbiome revealed by metagenomics and culture.</title>
        <authorList>
            <person name="Gilroy R."/>
            <person name="Ravi A."/>
            <person name="Getino M."/>
            <person name="Pursley I."/>
            <person name="Horton D.L."/>
            <person name="Alikhan N.F."/>
            <person name="Baker D."/>
            <person name="Gharbi K."/>
            <person name="Hall N."/>
            <person name="Watson M."/>
            <person name="Adriaenssens E.M."/>
            <person name="Foster-Nyarko E."/>
            <person name="Jarju S."/>
            <person name="Secka A."/>
            <person name="Antonio M."/>
            <person name="Oren A."/>
            <person name="Chaudhuri R.R."/>
            <person name="La Ragione R."/>
            <person name="Hildebrand F."/>
            <person name="Pallen M.J."/>
        </authorList>
    </citation>
    <scope>NUCLEOTIDE SEQUENCE</scope>
    <source>
        <strain evidence="16">ChiGjej2B2-19336</strain>
    </source>
</reference>
<comment type="function">
    <text evidence="13">Required for the insertion and/or proper folding and/or complex formation of integral membrane proteins into the membrane. Involved in integration of membrane proteins that insert both dependently and independently of the Sec translocase complex, as well as at least some lipoproteins. Aids folding of multispanning membrane proteins.</text>
</comment>
<evidence type="ECO:0000313" key="17">
    <source>
        <dbReference type="Proteomes" id="UP000698963"/>
    </source>
</evidence>
<gene>
    <name evidence="13 16" type="primary">yidC</name>
    <name evidence="16" type="ORF">K8W16_07125</name>
</gene>
<evidence type="ECO:0000256" key="13">
    <source>
        <dbReference type="HAMAP-Rule" id="MF_01810"/>
    </source>
</evidence>
<reference evidence="16" key="2">
    <citation type="submission" date="2021-09" db="EMBL/GenBank/DDBJ databases">
        <authorList>
            <person name="Gilroy R."/>
        </authorList>
    </citation>
    <scope>NUCLEOTIDE SEQUENCE</scope>
    <source>
        <strain evidence="16">ChiGjej2B2-19336</strain>
    </source>
</reference>
<dbReference type="PANTHER" id="PTHR12428">
    <property type="entry name" value="OXA1"/>
    <property type="match status" value="1"/>
</dbReference>
<dbReference type="Proteomes" id="UP000698963">
    <property type="component" value="Unassembled WGS sequence"/>
</dbReference>
<dbReference type="NCBIfam" id="TIGR03592">
    <property type="entry name" value="yidC_oxa1_cterm"/>
    <property type="match status" value="1"/>
</dbReference>
<dbReference type="InterPro" id="IPR028053">
    <property type="entry name" value="Membr_insert_YidC_N"/>
</dbReference>
<dbReference type="InterPro" id="IPR028055">
    <property type="entry name" value="YidC/Oxa/ALB_C"/>
</dbReference>
<evidence type="ECO:0000256" key="5">
    <source>
        <dbReference type="ARBA" id="ARBA00022475"/>
    </source>
</evidence>
<organism evidence="16 17">
    <name type="scientific">Mailhella massiliensis</name>
    <dbReference type="NCBI Taxonomy" id="1903261"/>
    <lineage>
        <taxon>Bacteria</taxon>
        <taxon>Pseudomonadati</taxon>
        <taxon>Thermodesulfobacteriota</taxon>
        <taxon>Desulfovibrionia</taxon>
        <taxon>Desulfovibrionales</taxon>
        <taxon>Desulfovibrionaceae</taxon>
        <taxon>Mailhella</taxon>
    </lineage>
</organism>
<keyword evidence="7 13" id="KW-0653">Protein transport</keyword>
<comment type="similarity">
    <text evidence="2 13">Belongs to the OXA1/ALB3/YidC family. Type 1 subfamily.</text>
</comment>
<comment type="subunit">
    <text evidence="13">Interacts with the Sec translocase complex via SecD. Specifically interacts with transmembrane segments of nascent integral membrane proteins during membrane integration.</text>
</comment>
<dbReference type="GO" id="GO:0032977">
    <property type="term" value="F:membrane insertase activity"/>
    <property type="evidence" value="ECO:0007669"/>
    <property type="project" value="InterPro"/>
</dbReference>
<comment type="subcellular location">
    <subcellularLocation>
        <location evidence="1">Cell inner membrane</location>
        <topology evidence="1">Multi-pass membrane protein</topology>
    </subcellularLocation>
    <subcellularLocation>
        <location evidence="13">Cell membrane</location>
        <topology evidence="13">Multi-pass membrane protein</topology>
    </subcellularLocation>
</comment>
<feature type="domain" description="Membrane insertase YidC N-terminal" evidence="15">
    <location>
        <begin position="69"/>
        <end position="331"/>
    </location>
</feature>
<dbReference type="GO" id="GO:0015031">
    <property type="term" value="P:protein transport"/>
    <property type="evidence" value="ECO:0007669"/>
    <property type="project" value="UniProtKB-KW"/>
</dbReference>
<accession>A0A921DRT6</accession>
<comment type="caution">
    <text evidence="16">The sequence shown here is derived from an EMBL/GenBank/DDBJ whole genome shotgun (WGS) entry which is preliminary data.</text>
</comment>
<keyword evidence="9 13" id="KW-0472">Membrane</keyword>
<proteinExistence type="inferred from homology"/>
<evidence type="ECO:0000256" key="8">
    <source>
        <dbReference type="ARBA" id="ARBA00022989"/>
    </source>
</evidence>
<dbReference type="CDD" id="cd19961">
    <property type="entry name" value="EcYidC-like_peri"/>
    <property type="match status" value="1"/>
</dbReference>
<dbReference type="InterPro" id="IPR047196">
    <property type="entry name" value="YidC_ALB_C"/>
</dbReference>
<dbReference type="EMBL" id="DYZA01000144">
    <property type="protein sequence ID" value="HJD97401.1"/>
    <property type="molecule type" value="Genomic_DNA"/>
</dbReference>
<dbReference type="GO" id="GO:0005886">
    <property type="term" value="C:plasma membrane"/>
    <property type="evidence" value="ECO:0007669"/>
    <property type="project" value="UniProtKB-SubCell"/>
</dbReference>
<sequence>MDNRRLILSVVICIVLLFGWQAFSEYMGWLPEPQPAATEQQAQPEAAAPVPAAPVIPVAKFEPSEGREVRVNTPLYEAVFHSGGGVLQSFQLKNYKATILPDSPQFNMVSPAAATVAPMGLLINGQPSWNMGQWSFDGSDITLETGEATLTFTGELNGIRINRVITFHADTYLMDEKVTLTAAAATPAARVSYSLGATNFSGQSNYDAMSMAWNLKGSLERDVDVEDLTKEGVMSSGDIAWAGLMSNYFLSAVLPESGQNCVFKGRITEGGVWRAAVELQDIALNAGQPTELSTSWWLGPKSRDLLDAAPNDLKSSVDMGIFSFLAVPLLKLLTWFEGFLGNWGLAIILLTILIKIVFWPLSRKSFKSMEQMKKLQPRMKQLQEKYKNDKEALSREMMQLYKTYGVNPMGGCLPILIQLPVFVALYQALLNCIELRHASFITYLPGTDLLWLADLSVKDPFYITPLVMGATMFLQQWLSPAMGDPQQRKIMMIMPVVFTVMFINFPSGLVLYWLCNNILSIIQQSWTLHKTK</sequence>
<evidence type="ECO:0000256" key="11">
    <source>
        <dbReference type="ARBA" id="ARBA00033245"/>
    </source>
</evidence>
<evidence type="ECO:0000259" key="14">
    <source>
        <dbReference type="Pfam" id="PF02096"/>
    </source>
</evidence>
<dbReference type="GO" id="GO:0051205">
    <property type="term" value="P:protein insertion into membrane"/>
    <property type="evidence" value="ECO:0007669"/>
    <property type="project" value="TreeGrafter"/>
</dbReference>
<feature type="transmembrane region" description="Helical" evidence="13">
    <location>
        <begin position="490"/>
        <end position="514"/>
    </location>
</feature>
<evidence type="ECO:0000256" key="2">
    <source>
        <dbReference type="ARBA" id="ARBA00010527"/>
    </source>
</evidence>
<dbReference type="HAMAP" id="MF_01810">
    <property type="entry name" value="YidC_type1"/>
    <property type="match status" value="1"/>
</dbReference>
<evidence type="ECO:0000256" key="12">
    <source>
        <dbReference type="ARBA" id="ARBA00033342"/>
    </source>
</evidence>
<evidence type="ECO:0000256" key="10">
    <source>
        <dbReference type="ARBA" id="ARBA00023186"/>
    </source>
</evidence>
<dbReference type="PRINTS" id="PR00701">
    <property type="entry name" value="60KDINNERMP"/>
</dbReference>
<dbReference type="Pfam" id="PF02096">
    <property type="entry name" value="60KD_IMP"/>
    <property type="match status" value="1"/>
</dbReference>
<keyword evidence="6 13" id="KW-0812">Transmembrane</keyword>
<dbReference type="CDD" id="cd20070">
    <property type="entry name" value="5TM_YidC_Alb3"/>
    <property type="match status" value="1"/>
</dbReference>
<dbReference type="Gene3D" id="2.70.98.90">
    <property type="match status" value="1"/>
</dbReference>